<feature type="region of interest" description="Disordered" evidence="1">
    <location>
        <begin position="1"/>
        <end position="32"/>
    </location>
</feature>
<dbReference type="VEuPathDB" id="VectorBase:LOC119172935"/>
<proteinExistence type="predicted"/>
<protein>
    <submittedName>
        <fullName evidence="2">Uncharacterized protein</fullName>
    </submittedName>
</protein>
<evidence type="ECO:0000256" key="1">
    <source>
        <dbReference type="SAM" id="MobiDB-lite"/>
    </source>
</evidence>
<sequence length="304" mass="34124">MLSSASMVQVPKKRKARDFSNTEAAPAKRSASNTDVDVVVEMNVCPEETPQPPKLLGDIILPSPLCSKVVLPRKLILCTVFCRGIKTDELPINNECDAAEALKKADGLKLCPGCGIEPVASGQCVKFSAAHFAKNCLVTSPDGKPCLRCKSTRKLVQNHMYRLKKKRSTSFKQRLARKSLELFRTKRKLTKARSSLEDLRIMNQNIASSTLDERIEGLPPKQRLAVKTCFDAASRKSTRGMVYDQLWVLECILMRIKSPKLYEHVRRHEILALPSKSCLDRHMAGFKSSFGFNPYKPSVLHVRR</sequence>
<dbReference type="Proteomes" id="UP000821866">
    <property type="component" value="Unassembled WGS sequence"/>
</dbReference>
<dbReference type="EMBL" id="JABSTU010004750">
    <property type="protein sequence ID" value="KAH7957922.1"/>
    <property type="molecule type" value="Genomic_DNA"/>
</dbReference>
<name>A0A9J6CYC4_RHIMP</name>
<keyword evidence="3" id="KW-1185">Reference proteome</keyword>
<evidence type="ECO:0000313" key="3">
    <source>
        <dbReference type="Proteomes" id="UP000821866"/>
    </source>
</evidence>
<dbReference type="AlphaFoldDB" id="A0A9J6CYC4"/>
<comment type="caution">
    <text evidence="2">The sequence shown here is derived from an EMBL/GenBank/DDBJ whole genome shotgun (WGS) entry which is preliminary data.</text>
</comment>
<reference evidence="2" key="1">
    <citation type="journal article" date="2020" name="Cell">
        <title>Large-Scale Comparative Analyses of Tick Genomes Elucidate Their Genetic Diversity and Vector Capacities.</title>
        <authorList>
            <consortium name="Tick Genome and Microbiome Consortium (TIGMIC)"/>
            <person name="Jia N."/>
            <person name="Wang J."/>
            <person name="Shi W."/>
            <person name="Du L."/>
            <person name="Sun Y."/>
            <person name="Zhan W."/>
            <person name="Jiang J.F."/>
            <person name="Wang Q."/>
            <person name="Zhang B."/>
            <person name="Ji P."/>
            <person name="Bell-Sakyi L."/>
            <person name="Cui X.M."/>
            <person name="Yuan T.T."/>
            <person name="Jiang B.G."/>
            <person name="Yang W.F."/>
            <person name="Lam T.T."/>
            <person name="Chang Q.C."/>
            <person name="Ding S.J."/>
            <person name="Wang X.J."/>
            <person name="Zhu J.G."/>
            <person name="Ruan X.D."/>
            <person name="Zhao L."/>
            <person name="Wei J.T."/>
            <person name="Ye R.Z."/>
            <person name="Que T.C."/>
            <person name="Du C.H."/>
            <person name="Zhou Y.H."/>
            <person name="Cheng J.X."/>
            <person name="Dai P.F."/>
            <person name="Guo W.B."/>
            <person name="Han X.H."/>
            <person name="Huang E.J."/>
            <person name="Li L.F."/>
            <person name="Wei W."/>
            <person name="Gao Y.C."/>
            <person name="Liu J.Z."/>
            <person name="Shao H.Z."/>
            <person name="Wang X."/>
            <person name="Wang C.C."/>
            <person name="Yang T.C."/>
            <person name="Huo Q.B."/>
            <person name="Li W."/>
            <person name="Chen H.Y."/>
            <person name="Chen S.E."/>
            <person name="Zhou L.G."/>
            <person name="Ni X.B."/>
            <person name="Tian J.H."/>
            <person name="Sheng Y."/>
            <person name="Liu T."/>
            <person name="Pan Y.S."/>
            <person name="Xia L.Y."/>
            <person name="Li J."/>
            <person name="Zhao F."/>
            <person name="Cao W.C."/>
        </authorList>
    </citation>
    <scope>NUCLEOTIDE SEQUENCE</scope>
    <source>
        <strain evidence="2">Rmic-2018</strain>
    </source>
</reference>
<evidence type="ECO:0000313" key="2">
    <source>
        <dbReference type="EMBL" id="KAH7957922.1"/>
    </source>
</evidence>
<organism evidence="2 3">
    <name type="scientific">Rhipicephalus microplus</name>
    <name type="common">Cattle tick</name>
    <name type="synonym">Boophilus microplus</name>
    <dbReference type="NCBI Taxonomy" id="6941"/>
    <lineage>
        <taxon>Eukaryota</taxon>
        <taxon>Metazoa</taxon>
        <taxon>Ecdysozoa</taxon>
        <taxon>Arthropoda</taxon>
        <taxon>Chelicerata</taxon>
        <taxon>Arachnida</taxon>
        <taxon>Acari</taxon>
        <taxon>Parasitiformes</taxon>
        <taxon>Ixodida</taxon>
        <taxon>Ixodoidea</taxon>
        <taxon>Ixodidae</taxon>
        <taxon>Rhipicephalinae</taxon>
        <taxon>Rhipicephalus</taxon>
        <taxon>Boophilus</taxon>
    </lineage>
</organism>
<accession>A0A9J6CYC4</accession>
<gene>
    <name evidence="2" type="ORF">HPB51_028095</name>
</gene>
<reference evidence="2" key="2">
    <citation type="submission" date="2021-09" db="EMBL/GenBank/DDBJ databases">
        <authorList>
            <person name="Jia N."/>
            <person name="Wang J."/>
            <person name="Shi W."/>
            <person name="Du L."/>
            <person name="Sun Y."/>
            <person name="Zhan W."/>
            <person name="Jiang J."/>
            <person name="Wang Q."/>
            <person name="Zhang B."/>
            <person name="Ji P."/>
            <person name="Sakyi L.B."/>
            <person name="Cui X."/>
            <person name="Yuan T."/>
            <person name="Jiang B."/>
            <person name="Yang W."/>
            <person name="Lam T.T.-Y."/>
            <person name="Chang Q."/>
            <person name="Ding S."/>
            <person name="Wang X."/>
            <person name="Zhu J."/>
            <person name="Ruan X."/>
            <person name="Zhao L."/>
            <person name="Wei J."/>
            <person name="Que T."/>
            <person name="Du C."/>
            <person name="Cheng J."/>
            <person name="Dai P."/>
            <person name="Han X."/>
            <person name="Huang E."/>
            <person name="Gao Y."/>
            <person name="Liu J."/>
            <person name="Shao H."/>
            <person name="Ye R."/>
            <person name="Li L."/>
            <person name="Wei W."/>
            <person name="Wang X."/>
            <person name="Wang C."/>
            <person name="Huo Q."/>
            <person name="Li W."/>
            <person name="Guo W."/>
            <person name="Chen H."/>
            <person name="Chen S."/>
            <person name="Zhou L."/>
            <person name="Zhou L."/>
            <person name="Ni X."/>
            <person name="Tian J."/>
            <person name="Zhou Y."/>
            <person name="Sheng Y."/>
            <person name="Liu T."/>
            <person name="Pan Y."/>
            <person name="Xia L."/>
            <person name="Li J."/>
            <person name="Zhao F."/>
            <person name="Cao W."/>
        </authorList>
    </citation>
    <scope>NUCLEOTIDE SEQUENCE</scope>
    <source>
        <strain evidence="2">Rmic-2018</strain>
        <tissue evidence="2">Larvae</tissue>
    </source>
</reference>